<accession>A0A212KJQ1</accession>
<dbReference type="RefSeq" id="WP_022659278.1">
    <property type="nucleotide sequence ID" value="NZ_CABUEN010000002.1"/>
</dbReference>
<protein>
    <submittedName>
        <fullName evidence="1">Uncharacterized protein</fullName>
    </submittedName>
</protein>
<name>A0A212KJQ1_9BACT</name>
<reference evidence="1" key="1">
    <citation type="submission" date="2016-04" db="EMBL/GenBank/DDBJ databases">
        <authorList>
            <person name="Evans L.H."/>
            <person name="Alamgir A."/>
            <person name="Owens N."/>
            <person name="Weber N.D."/>
            <person name="Virtaneva K."/>
            <person name="Barbian K."/>
            <person name="Babar A."/>
            <person name="Rosenke K."/>
        </authorList>
    </citation>
    <scope>NUCLEOTIDE SEQUENCE</scope>
    <source>
        <strain evidence="1">92-2</strain>
    </source>
</reference>
<gene>
    <name evidence="1" type="ORF">KM92DES2_20223</name>
</gene>
<sequence length="73" mass="8014">MRRVDVLIGALSQLTGRDEEAVAQTFEAIISSNPDKGKDLLAEITFSEASAMRERLLKDGPDVLARLVNRISD</sequence>
<organism evidence="1">
    <name type="scientific">uncultured Desulfovibrio sp</name>
    <dbReference type="NCBI Taxonomy" id="167968"/>
    <lineage>
        <taxon>Bacteria</taxon>
        <taxon>Pseudomonadati</taxon>
        <taxon>Thermodesulfobacteriota</taxon>
        <taxon>Desulfovibrionia</taxon>
        <taxon>Desulfovibrionales</taxon>
        <taxon>Desulfovibrionaceae</taxon>
        <taxon>Desulfovibrio</taxon>
        <taxon>environmental samples</taxon>
    </lineage>
</organism>
<dbReference type="GeneID" id="72382367"/>
<proteinExistence type="predicted"/>
<dbReference type="EMBL" id="FLUP01000002">
    <property type="protein sequence ID" value="SBW11887.1"/>
    <property type="molecule type" value="Genomic_DNA"/>
</dbReference>
<dbReference type="AlphaFoldDB" id="A0A212KJQ1"/>
<evidence type="ECO:0000313" key="1">
    <source>
        <dbReference type="EMBL" id="SBW11887.1"/>
    </source>
</evidence>